<dbReference type="PANTHER" id="PTHR43713:SF3">
    <property type="entry name" value="GLUTAMATE-1-SEMIALDEHYDE 2,1-AMINOMUTASE 1, CHLOROPLASTIC-RELATED"/>
    <property type="match status" value="1"/>
</dbReference>
<dbReference type="EMBL" id="PGXC01000028">
    <property type="protein sequence ID" value="PKK88992.1"/>
    <property type="molecule type" value="Genomic_DNA"/>
</dbReference>
<dbReference type="PIRSF" id="PIRSF000521">
    <property type="entry name" value="Transaminase_4ab_Lys_Orn"/>
    <property type="match status" value="1"/>
</dbReference>
<accession>A0A2N1PL33</accession>
<reference evidence="4 5" key="1">
    <citation type="journal article" date="2017" name="ISME J.">
        <title>Potential for microbial H2 and metal transformations associated with novel bacteria and archaea in deep terrestrial subsurface sediments.</title>
        <authorList>
            <person name="Hernsdorf A.W."/>
            <person name="Amano Y."/>
            <person name="Miyakawa K."/>
            <person name="Ise K."/>
            <person name="Suzuki Y."/>
            <person name="Anantharaman K."/>
            <person name="Probst A."/>
            <person name="Burstein D."/>
            <person name="Thomas B.C."/>
            <person name="Banfield J.F."/>
        </authorList>
    </citation>
    <scope>NUCLEOTIDE SEQUENCE [LARGE SCALE GENOMIC DNA]</scope>
    <source>
        <strain evidence="4">HGW-Wallbacteria-1</strain>
    </source>
</reference>
<comment type="similarity">
    <text evidence="3">Belongs to the class-III pyridoxal-phosphate-dependent aminotransferase family.</text>
</comment>
<evidence type="ECO:0000313" key="5">
    <source>
        <dbReference type="Proteomes" id="UP000233256"/>
    </source>
</evidence>
<evidence type="ECO:0000313" key="4">
    <source>
        <dbReference type="EMBL" id="PKK88992.1"/>
    </source>
</evidence>
<dbReference type="InterPro" id="IPR015421">
    <property type="entry name" value="PyrdxlP-dep_Trfase_major"/>
</dbReference>
<dbReference type="Proteomes" id="UP000233256">
    <property type="component" value="Unassembled WGS sequence"/>
</dbReference>
<dbReference type="Gene3D" id="3.90.1150.10">
    <property type="entry name" value="Aspartate Aminotransferase, domain 1"/>
    <property type="match status" value="1"/>
</dbReference>
<dbReference type="GO" id="GO:0030170">
    <property type="term" value="F:pyridoxal phosphate binding"/>
    <property type="evidence" value="ECO:0007669"/>
    <property type="project" value="InterPro"/>
</dbReference>
<dbReference type="SUPFAM" id="SSF53383">
    <property type="entry name" value="PLP-dependent transferases"/>
    <property type="match status" value="1"/>
</dbReference>
<name>A0A2N1PL33_9BACT</name>
<gene>
    <name evidence="4" type="ORF">CVV64_16340</name>
</gene>
<dbReference type="InterPro" id="IPR015422">
    <property type="entry name" value="PyrdxlP-dep_Trfase_small"/>
</dbReference>
<evidence type="ECO:0000256" key="1">
    <source>
        <dbReference type="ARBA" id="ARBA00001933"/>
    </source>
</evidence>
<dbReference type="InterPro" id="IPR005814">
    <property type="entry name" value="Aminotrans_3"/>
</dbReference>
<dbReference type="InterPro" id="IPR015424">
    <property type="entry name" value="PyrdxlP-dep_Trfase"/>
</dbReference>
<organism evidence="4 5">
    <name type="scientific">Candidatus Wallbacteria bacterium HGW-Wallbacteria-1</name>
    <dbReference type="NCBI Taxonomy" id="2013854"/>
    <lineage>
        <taxon>Bacteria</taxon>
        <taxon>Candidatus Walliibacteriota</taxon>
    </lineage>
</organism>
<evidence type="ECO:0000256" key="2">
    <source>
        <dbReference type="ARBA" id="ARBA00022898"/>
    </source>
</evidence>
<dbReference type="GO" id="GO:0008483">
    <property type="term" value="F:transaminase activity"/>
    <property type="evidence" value="ECO:0007669"/>
    <property type="project" value="InterPro"/>
</dbReference>
<dbReference type="CDD" id="cd00610">
    <property type="entry name" value="OAT_like"/>
    <property type="match status" value="1"/>
</dbReference>
<dbReference type="PANTHER" id="PTHR43713">
    <property type="entry name" value="GLUTAMATE-1-SEMIALDEHYDE 2,1-AMINOMUTASE"/>
    <property type="match status" value="1"/>
</dbReference>
<proteinExistence type="inferred from homology"/>
<evidence type="ECO:0000256" key="3">
    <source>
        <dbReference type="RuleBase" id="RU003560"/>
    </source>
</evidence>
<sequence>MKEKLELSKSLKEFETGKDLIPGGVLGIRRPYNFVEGEFPIYFESGKGCRVIDIDGNEYIDYLCAYGPIILGYREEEVDEAVIAQIRDRGFCFSLTQTAQNQLAAKLRELIPCCDMSLFVKTGSDATTTALRLARAHTGRLKVMRCGYHGWHDWCVEVKGGIPAKLYEDIHEFHYNDLAALEKLMAEHGDDTAAIIITPYGHPLAADMEDPGKGFLEGVRAIATKYGAVLIFDEIRTGFRVSMGGAQQYYNVSPDMAVFGKAMANGYFLGAICGRADIMKRGEKDVFISSTFFPNSLSFVAALKTIEILERDDILTKIWEKGRYYMDRVNALIEKYDVGAVISGIPPMNFITFKKNESKSYKKKRNDFYTSLIRSGVFLQPYHHGYICYRHTQNDLDITIAAIEEAFKYLKENYND</sequence>
<dbReference type="AlphaFoldDB" id="A0A2N1PL33"/>
<dbReference type="PROSITE" id="PS00600">
    <property type="entry name" value="AA_TRANSFER_CLASS_3"/>
    <property type="match status" value="1"/>
</dbReference>
<dbReference type="Pfam" id="PF00202">
    <property type="entry name" value="Aminotran_3"/>
    <property type="match status" value="1"/>
</dbReference>
<comment type="caution">
    <text evidence="4">The sequence shown here is derived from an EMBL/GenBank/DDBJ whole genome shotgun (WGS) entry which is preliminary data.</text>
</comment>
<keyword evidence="2 3" id="KW-0663">Pyridoxal phosphate</keyword>
<dbReference type="InterPro" id="IPR049704">
    <property type="entry name" value="Aminotrans_3_PPA_site"/>
</dbReference>
<comment type="cofactor">
    <cofactor evidence="1">
        <name>pyridoxal 5'-phosphate</name>
        <dbReference type="ChEBI" id="CHEBI:597326"/>
    </cofactor>
</comment>
<dbReference type="Gene3D" id="3.40.640.10">
    <property type="entry name" value="Type I PLP-dependent aspartate aminotransferase-like (Major domain)"/>
    <property type="match status" value="1"/>
</dbReference>
<protein>
    <submittedName>
        <fullName evidence="4">Glutamate-1-semialdehyde 2,1-aminomutase</fullName>
    </submittedName>
</protein>